<evidence type="ECO:0000256" key="6">
    <source>
        <dbReference type="ARBA" id="ARBA00023102"/>
    </source>
</evidence>
<keyword evidence="6 8" id="KW-0368">Histidine biosynthesis</keyword>
<dbReference type="CDD" id="cd12110">
    <property type="entry name" value="PHP_HisPPase_Hisj_like"/>
    <property type="match status" value="1"/>
</dbReference>
<dbReference type="GeneID" id="43656061"/>
<dbReference type="InterPro" id="IPR010140">
    <property type="entry name" value="Histidinol_P_phosphatase_HisJ"/>
</dbReference>
<keyword evidence="5 8" id="KW-0378">Hydrolase</keyword>
<dbReference type="Pfam" id="PF02811">
    <property type="entry name" value="PHP"/>
    <property type="match status" value="1"/>
</dbReference>
<evidence type="ECO:0000256" key="8">
    <source>
        <dbReference type="RuleBase" id="RU366003"/>
    </source>
</evidence>
<organism evidence="10 11">
    <name type="scientific">Aspergillus caelatus</name>
    <dbReference type="NCBI Taxonomy" id="61420"/>
    <lineage>
        <taxon>Eukaryota</taxon>
        <taxon>Fungi</taxon>
        <taxon>Dikarya</taxon>
        <taxon>Ascomycota</taxon>
        <taxon>Pezizomycotina</taxon>
        <taxon>Eurotiomycetes</taxon>
        <taxon>Eurotiomycetidae</taxon>
        <taxon>Eurotiales</taxon>
        <taxon>Aspergillaceae</taxon>
        <taxon>Aspergillus</taxon>
        <taxon>Aspergillus subgen. Circumdati</taxon>
    </lineage>
</organism>
<evidence type="ECO:0000259" key="9">
    <source>
        <dbReference type="Pfam" id="PF02811"/>
    </source>
</evidence>
<dbReference type="PANTHER" id="PTHR21039:SF0">
    <property type="entry name" value="HISTIDINOL-PHOSPHATASE"/>
    <property type="match status" value="1"/>
</dbReference>
<evidence type="ECO:0000256" key="2">
    <source>
        <dbReference type="ARBA" id="ARBA00009152"/>
    </source>
</evidence>
<name>A0A5N7AJ68_9EURO</name>
<proteinExistence type="inferred from homology"/>
<evidence type="ECO:0000313" key="11">
    <source>
        <dbReference type="Proteomes" id="UP000326268"/>
    </source>
</evidence>
<keyword evidence="11" id="KW-1185">Reference proteome</keyword>
<dbReference type="EC" id="3.1.3.15" evidence="3 8"/>
<evidence type="ECO:0000256" key="1">
    <source>
        <dbReference type="ARBA" id="ARBA00004970"/>
    </source>
</evidence>
<keyword evidence="4 8" id="KW-0028">Amino-acid biosynthesis</keyword>
<dbReference type="EMBL" id="ML737570">
    <property type="protein sequence ID" value="KAE8369795.1"/>
    <property type="molecule type" value="Genomic_DNA"/>
</dbReference>
<reference evidence="10 11" key="1">
    <citation type="submission" date="2019-04" db="EMBL/GenBank/DDBJ databases">
        <title>Friends and foes A comparative genomics studyof 23 Aspergillus species from section Flavi.</title>
        <authorList>
            <consortium name="DOE Joint Genome Institute"/>
            <person name="Kjaerbolling I."/>
            <person name="Vesth T."/>
            <person name="Frisvad J.C."/>
            <person name="Nybo J.L."/>
            <person name="Theobald S."/>
            <person name="Kildgaard S."/>
            <person name="Isbrandt T."/>
            <person name="Kuo A."/>
            <person name="Sato A."/>
            <person name="Lyhne E.K."/>
            <person name="Kogle M.E."/>
            <person name="Wiebenga A."/>
            <person name="Kun R.S."/>
            <person name="Lubbers R.J."/>
            <person name="Makela M.R."/>
            <person name="Barry K."/>
            <person name="Chovatia M."/>
            <person name="Clum A."/>
            <person name="Daum C."/>
            <person name="Haridas S."/>
            <person name="He G."/>
            <person name="LaButti K."/>
            <person name="Lipzen A."/>
            <person name="Mondo S."/>
            <person name="Riley R."/>
            <person name="Salamov A."/>
            <person name="Simmons B.A."/>
            <person name="Magnuson J.K."/>
            <person name="Henrissat B."/>
            <person name="Mortensen U.H."/>
            <person name="Larsen T.O."/>
            <person name="Devries R.P."/>
            <person name="Grigoriev I.V."/>
            <person name="Machida M."/>
            <person name="Baker S.E."/>
            <person name="Andersen M.R."/>
        </authorList>
    </citation>
    <scope>NUCLEOTIDE SEQUENCE [LARGE SCALE GENOMIC DNA]</scope>
    <source>
        <strain evidence="10 11">CBS 763.97</strain>
    </source>
</reference>
<dbReference type="AlphaFoldDB" id="A0A5N7AJ68"/>
<dbReference type="Proteomes" id="UP000326268">
    <property type="component" value="Unassembled WGS sequence"/>
</dbReference>
<dbReference type="Gene3D" id="3.20.20.140">
    <property type="entry name" value="Metal-dependent hydrolases"/>
    <property type="match status" value="1"/>
</dbReference>
<dbReference type="NCBIfam" id="TIGR01856">
    <property type="entry name" value="hisJ_fam"/>
    <property type="match status" value="1"/>
</dbReference>
<evidence type="ECO:0000313" key="10">
    <source>
        <dbReference type="EMBL" id="KAE8369795.1"/>
    </source>
</evidence>
<feature type="domain" description="PHP" evidence="9">
    <location>
        <begin position="5"/>
        <end position="214"/>
    </location>
</feature>
<evidence type="ECO:0000256" key="3">
    <source>
        <dbReference type="ARBA" id="ARBA00013085"/>
    </source>
</evidence>
<dbReference type="SUPFAM" id="SSF89550">
    <property type="entry name" value="PHP domain-like"/>
    <property type="match status" value="1"/>
</dbReference>
<dbReference type="UniPathway" id="UPA00031">
    <property type="reaction ID" value="UER00013"/>
</dbReference>
<comment type="similarity">
    <text evidence="2 8">Belongs to the PHP hydrolase family. HisK subfamily.</text>
</comment>
<comment type="catalytic activity">
    <reaction evidence="7 8">
        <text>L-histidinol phosphate + H2O = L-histidinol + phosphate</text>
        <dbReference type="Rhea" id="RHEA:14465"/>
        <dbReference type="ChEBI" id="CHEBI:15377"/>
        <dbReference type="ChEBI" id="CHEBI:43474"/>
        <dbReference type="ChEBI" id="CHEBI:57699"/>
        <dbReference type="ChEBI" id="CHEBI:57980"/>
        <dbReference type="EC" id="3.1.3.15"/>
    </reaction>
</comment>
<comment type="pathway">
    <text evidence="1 8">Amino-acid biosynthesis; L-histidine biosynthesis; L-histidine from 5-phospho-alpha-D-ribose 1-diphosphate: step 8/9.</text>
</comment>
<dbReference type="InterPro" id="IPR016195">
    <property type="entry name" value="Pol/histidinol_Pase-like"/>
</dbReference>
<dbReference type="PANTHER" id="PTHR21039">
    <property type="entry name" value="HISTIDINOL PHOSPHATASE-RELATED"/>
    <property type="match status" value="1"/>
</dbReference>
<accession>A0A5N7AJ68</accession>
<evidence type="ECO:0000256" key="7">
    <source>
        <dbReference type="ARBA" id="ARBA00049158"/>
    </source>
</evidence>
<gene>
    <name evidence="10" type="ORF">BDV27DRAFT_152677</name>
</gene>
<dbReference type="InterPro" id="IPR004013">
    <property type="entry name" value="PHP_dom"/>
</dbReference>
<dbReference type="GO" id="GO:0005737">
    <property type="term" value="C:cytoplasm"/>
    <property type="evidence" value="ECO:0007669"/>
    <property type="project" value="TreeGrafter"/>
</dbReference>
<evidence type="ECO:0000256" key="5">
    <source>
        <dbReference type="ARBA" id="ARBA00022801"/>
    </source>
</evidence>
<dbReference type="GO" id="GO:0004401">
    <property type="term" value="F:histidinol-phosphatase activity"/>
    <property type="evidence" value="ECO:0007669"/>
    <property type="project" value="UniProtKB-UniRule"/>
</dbReference>
<dbReference type="OrthoDB" id="5957391at2759"/>
<dbReference type="RefSeq" id="XP_031932876.1">
    <property type="nucleotide sequence ID" value="XM_032071615.1"/>
</dbReference>
<evidence type="ECO:0000256" key="4">
    <source>
        <dbReference type="ARBA" id="ARBA00022605"/>
    </source>
</evidence>
<protein>
    <recommendedName>
        <fullName evidence="3 8">Histidinol-phosphatase</fullName>
        <shortName evidence="8">HolPase</shortName>
        <ecNumber evidence="3 8">3.1.3.15</ecNumber>
    </recommendedName>
</protein>
<sequence>MPFSHHSHSGQFCGHAVDTLEDVLQAAIRKQLKVYSFTEHIPRDEADFYPEEIASSETRATLFKLFDDYYHEACRLRDKYKSQITVLIGFEIDWIRPSSRTIIAELLQSYSFDFFVGSIHHVHTHIIDGLASNYEKATIASGGSEELLYRDYYDAQFEMLVELKPTVVGHFDVITLRSKARSANLHTKKDIWERIVRNLRYIHEYGGALEINSASLRKQMNTPYPHPDICKEFLRIGGRFVLSDDSHGVSQVALDYPKVRRFLENTGIKTIYYVKPNGDAPPKGLSSCCLEPVEVAALRDHPSWA</sequence>
<dbReference type="GO" id="GO:0000105">
    <property type="term" value="P:L-histidine biosynthetic process"/>
    <property type="evidence" value="ECO:0007669"/>
    <property type="project" value="UniProtKB-UniRule"/>
</dbReference>